<dbReference type="SUPFAM" id="SSF50891">
    <property type="entry name" value="Cyclophilin-like"/>
    <property type="match status" value="1"/>
</dbReference>
<name>A0ABN9QN33_9DINO</name>
<gene>
    <name evidence="2" type="ORF">PCOR1329_LOCUS13381</name>
</gene>
<dbReference type="Proteomes" id="UP001189429">
    <property type="component" value="Unassembled WGS sequence"/>
</dbReference>
<feature type="region of interest" description="Disordered" evidence="1">
    <location>
        <begin position="1"/>
        <end position="25"/>
    </location>
</feature>
<comment type="caution">
    <text evidence="2">The sequence shown here is derived from an EMBL/GenBank/DDBJ whole genome shotgun (WGS) entry which is preliminary data.</text>
</comment>
<evidence type="ECO:0000256" key="1">
    <source>
        <dbReference type="SAM" id="MobiDB-lite"/>
    </source>
</evidence>
<reference evidence="2" key="1">
    <citation type="submission" date="2023-10" db="EMBL/GenBank/DDBJ databases">
        <authorList>
            <person name="Chen Y."/>
            <person name="Shah S."/>
            <person name="Dougan E. K."/>
            <person name="Thang M."/>
            <person name="Chan C."/>
        </authorList>
    </citation>
    <scope>NUCLEOTIDE SEQUENCE [LARGE SCALE GENOMIC DNA]</scope>
</reference>
<dbReference type="InterPro" id="IPR029000">
    <property type="entry name" value="Cyclophilin-like_dom_sf"/>
</dbReference>
<accession>A0ABN9QN33</accession>
<evidence type="ECO:0000313" key="3">
    <source>
        <dbReference type="Proteomes" id="UP001189429"/>
    </source>
</evidence>
<evidence type="ECO:0008006" key="4">
    <source>
        <dbReference type="Google" id="ProtNLM"/>
    </source>
</evidence>
<sequence>MPGGGATGRGVPGGALGAATPAGGDPEEVELRLAAVKRLPRGLGSVRIRLRGDLSGKESVDYVRRIGVDPASAVRSGALQFYRAERGLLLQGEMRSSGVQGEERKGPCPPDVDPDVNRKKGRKCFPHDPDCGCHGPIMLPGMVGWAGGAGKGPHFFIYVGDGPNTFWGHDHTVWGQLADEQSMNAVKAVLDLPVSSGGGMRMLKQKVPFELRLSTR</sequence>
<protein>
    <recommendedName>
        <fullName evidence="4">Peptidylprolyl isomerase</fullName>
    </recommendedName>
</protein>
<keyword evidence="3" id="KW-1185">Reference proteome</keyword>
<feature type="compositionally biased region" description="Gly residues" evidence="1">
    <location>
        <begin position="1"/>
        <end position="16"/>
    </location>
</feature>
<organism evidence="2 3">
    <name type="scientific">Prorocentrum cordatum</name>
    <dbReference type="NCBI Taxonomy" id="2364126"/>
    <lineage>
        <taxon>Eukaryota</taxon>
        <taxon>Sar</taxon>
        <taxon>Alveolata</taxon>
        <taxon>Dinophyceae</taxon>
        <taxon>Prorocentrales</taxon>
        <taxon>Prorocentraceae</taxon>
        <taxon>Prorocentrum</taxon>
    </lineage>
</organism>
<evidence type="ECO:0000313" key="2">
    <source>
        <dbReference type="EMBL" id="CAK0807533.1"/>
    </source>
</evidence>
<dbReference type="EMBL" id="CAUYUJ010003947">
    <property type="protein sequence ID" value="CAK0807533.1"/>
    <property type="molecule type" value="Genomic_DNA"/>
</dbReference>
<feature type="region of interest" description="Disordered" evidence="1">
    <location>
        <begin position="95"/>
        <end position="115"/>
    </location>
</feature>
<proteinExistence type="predicted"/>